<dbReference type="PANTHER" id="PTHR14815">
    <property type="entry name" value="DDB1- AND CUL4-ASSOCIATED FACTOR 17"/>
    <property type="match status" value="1"/>
</dbReference>
<evidence type="ECO:0008006" key="3">
    <source>
        <dbReference type="Google" id="ProtNLM"/>
    </source>
</evidence>
<dbReference type="GO" id="GO:0016567">
    <property type="term" value="P:protein ubiquitination"/>
    <property type="evidence" value="ECO:0007669"/>
    <property type="project" value="InterPro"/>
</dbReference>
<dbReference type="GO" id="GO:0080008">
    <property type="term" value="C:Cul4-RING E3 ubiquitin ligase complex"/>
    <property type="evidence" value="ECO:0007669"/>
    <property type="project" value="TreeGrafter"/>
</dbReference>
<dbReference type="Pfam" id="PF15802">
    <property type="entry name" value="DCAF17"/>
    <property type="match status" value="1"/>
</dbReference>
<dbReference type="PANTHER" id="PTHR14815:SF2">
    <property type="entry name" value="DDB1- AND CUL4-ASSOCIATED FACTOR 17"/>
    <property type="match status" value="1"/>
</dbReference>
<dbReference type="EMBL" id="BEZZ01000239">
    <property type="protein sequence ID" value="GCC29203.1"/>
    <property type="molecule type" value="Genomic_DNA"/>
</dbReference>
<name>A0A401SFS1_CHIPU</name>
<dbReference type="AlphaFoldDB" id="A0A401SFS1"/>
<dbReference type="STRING" id="137246.A0A401SFS1"/>
<dbReference type="OMA" id="IQEMNCC"/>
<dbReference type="InterPro" id="IPR031620">
    <property type="entry name" value="DCAF17"/>
</dbReference>
<organism evidence="1 2">
    <name type="scientific">Chiloscyllium punctatum</name>
    <name type="common">Brownbanded bambooshark</name>
    <name type="synonym">Hemiscyllium punctatum</name>
    <dbReference type="NCBI Taxonomy" id="137246"/>
    <lineage>
        <taxon>Eukaryota</taxon>
        <taxon>Metazoa</taxon>
        <taxon>Chordata</taxon>
        <taxon>Craniata</taxon>
        <taxon>Vertebrata</taxon>
        <taxon>Chondrichthyes</taxon>
        <taxon>Elasmobranchii</taxon>
        <taxon>Galeomorphii</taxon>
        <taxon>Galeoidea</taxon>
        <taxon>Orectolobiformes</taxon>
        <taxon>Hemiscylliidae</taxon>
        <taxon>Chiloscyllium</taxon>
    </lineage>
</organism>
<dbReference type="Proteomes" id="UP000287033">
    <property type="component" value="Unassembled WGS sequence"/>
</dbReference>
<comment type="caution">
    <text evidence="1">The sequence shown here is derived from an EMBL/GenBank/DDBJ whole genome shotgun (WGS) entry which is preliminary data.</text>
</comment>
<gene>
    <name evidence="1" type="ORF">chiPu_0007640</name>
</gene>
<proteinExistence type="predicted"/>
<sequence>MDNSVIKRSIKVHVTKKSNSISSLRRKNNCCILSARALGLYGNEDGSVLRKNLTILRQLVCQKSTTFDCVWTKQSNSPVVYEKGRIYFDNYRSCFCSIGPKPTLLYELPKLHKSQKIEDALLCESPLGEMLPKPSDHVPSLLALTANNWLIRMSIKTAEILEKIYLSSQWKFRYLTWDDTQETIVAKTTQNKVTAVARAAGIQHSVLLHLALFRVLPLTFVGMLAIDKNIFGNNVTDATVSHGLLIVMYSMGLVKLYSLQWIIEKFTQKQCILGQHCEWNNTTGIVGASPFGIPCNIKITDCPPVLFEVSCLKSALQIGGHPWHYIITPNERKQEGIYHIYSLKDKKLAENGIQEMQCCSLDTDWIYFHPDDSGRIMHIGPTQINVLQLSEKSEGLQRWQVFRAFTIYSAREREVESSVRVTAYGRVVKRRFSQLDDDKYETFKTVEYEDELELLTVLAVPPTDTEEKIHLDFYDNQSGNLIKSVPLREPWNVTYSHQLFFDRDTIIHVELLPPRTFCCHVYKMDQHMGEDGD</sequence>
<protein>
    <recommendedName>
        <fullName evidence="3">DDB1- and CUL4-associated factor 17</fullName>
    </recommendedName>
</protein>
<accession>A0A401SFS1</accession>
<reference evidence="1 2" key="1">
    <citation type="journal article" date="2018" name="Nat. Ecol. Evol.">
        <title>Shark genomes provide insights into elasmobranch evolution and the origin of vertebrates.</title>
        <authorList>
            <person name="Hara Y"/>
            <person name="Yamaguchi K"/>
            <person name="Onimaru K"/>
            <person name="Kadota M"/>
            <person name="Koyanagi M"/>
            <person name="Keeley SD"/>
            <person name="Tatsumi K"/>
            <person name="Tanaka K"/>
            <person name="Motone F"/>
            <person name="Kageyama Y"/>
            <person name="Nozu R"/>
            <person name="Adachi N"/>
            <person name="Nishimura O"/>
            <person name="Nakagawa R"/>
            <person name="Tanegashima C"/>
            <person name="Kiyatake I"/>
            <person name="Matsumoto R"/>
            <person name="Murakumo K"/>
            <person name="Nishida K"/>
            <person name="Terakita A"/>
            <person name="Kuratani S"/>
            <person name="Sato K"/>
            <person name="Hyodo S Kuraku.S."/>
        </authorList>
    </citation>
    <scope>NUCLEOTIDE SEQUENCE [LARGE SCALE GENOMIC DNA]</scope>
</reference>
<evidence type="ECO:0000313" key="2">
    <source>
        <dbReference type="Proteomes" id="UP000287033"/>
    </source>
</evidence>
<keyword evidence="2" id="KW-1185">Reference proteome</keyword>
<dbReference type="OrthoDB" id="9971789at2759"/>
<evidence type="ECO:0000313" key="1">
    <source>
        <dbReference type="EMBL" id="GCC29203.1"/>
    </source>
</evidence>